<accession>A0A9E7JF00</accession>
<gene>
    <name evidence="1" type="ORF">MUK42_05409</name>
</gene>
<keyword evidence="2" id="KW-1185">Reference proteome</keyword>
<evidence type="ECO:0000313" key="1">
    <source>
        <dbReference type="EMBL" id="URD78466.1"/>
    </source>
</evidence>
<dbReference type="OrthoDB" id="2020180at2759"/>
<protein>
    <submittedName>
        <fullName evidence="1">Uncharacterized protein</fullName>
    </submittedName>
</protein>
<evidence type="ECO:0000313" key="2">
    <source>
        <dbReference type="Proteomes" id="UP001055439"/>
    </source>
</evidence>
<reference evidence="1" key="1">
    <citation type="submission" date="2022-05" db="EMBL/GenBank/DDBJ databases">
        <title>The Musa troglodytarum L. genome provides insights into the mechanism of non-climacteric behaviour and enrichment of carotenoids.</title>
        <authorList>
            <person name="Wang J."/>
        </authorList>
    </citation>
    <scope>NUCLEOTIDE SEQUENCE</scope>
    <source>
        <tissue evidence="1">Leaf</tissue>
    </source>
</reference>
<dbReference type="Proteomes" id="UP001055439">
    <property type="component" value="Chromosome 10"/>
</dbReference>
<dbReference type="EMBL" id="CP097503">
    <property type="protein sequence ID" value="URD78466.1"/>
    <property type="molecule type" value="Genomic_DNA"/>
</dbReference>
<name>A0A9E7JF00_9LILI</name>
<dbReference type="AlphaFoldDB" id="A0A9E7JF00"/>
<organism evidence="1 2">
    <name type="scientific">Musa troglodytarum</name>
    <name type="common">fe'i banana</name>
    <dbReference type="NCBI Taxonomy" id="320322"/>
    <lineage>
        <taxon>Eukaryota</taxon>
        <taxon>Viridiplantae</taxon>
        <taxon>Streptophyta</taxon>
        <taxon>Embryophyta</taxon>
        <taxon>Tracheophyta</taxon>
        <taxon>Spermatophyta</taxon>
        <taxon>Magnoliopsida</taxon>
        <taxon>Liliopsida</taxon>
        <taxon>Zingiberales</taxon>
        <taxon>Musaceae</taxon>
        <taxon>Musa</taxon>
    </lineage>
</organism>
<sequence>MDSSLACKASLYLYRSLCNIPNPTVAVREFLSCDPLRPPLFLRSSSSSSLSVCCFSSDESALGAKKVEFLISEPRCEGDLTEAEWEIEGRE</sequence>
<proteinExistence type="predicted"/>